<dbReference type="RefSeq" id="YP_009710064.1">
    <property type="nucleotide sequence ID" value="NC_045180.1"/>
</dbReference>
<geneLocation type="mitochondrion" evidence="2"/>
<protein>
    <recommendedName>
        <fullName evidence="1">Reverse transcriptase domain-containing protein</fullName>
    </recommendedName>
</protein>
<keyword evidence="2" id="KW-0496">Mitochondrion</keyword>
<accession>A0A5P9NW32</accession>
<dbReference type="Pfam" id="PF13655">
    <property type="entry name" value="RVT_N"/>
    <property type="match status" value="1"/>
</dbReference>
<name>A0A5P9NW32_COLSC</name>
<dbReference type="InterPro" id="IPR043502">
    <property type="entry name" value="DNA/RNA_pol_sf"/>
</dbReference>
<dbReference type="SUPFAM" id="SSF56672">
    <property type="entry name" value="DNA/RNA polymerases"/>
    <property type="match status" value="1"/>
</dbReference>
<dbReference type="AlphaFoldDB" id="A0A5P9NW32"/>
<reference evidence="2" key="1">
    <citation type="submission" date="2019-10" db="EMBL/GenBank/DDBJ databases">
        <title>Complete mitogenome of the streptophyte green alga Coleochaete scutata (Coleochaetophyceae).</title>
        <authorList>
            <person name="Turmel M."/>
            <person name="Otis C."/>
            <person name="Lemieux C."/>
        </authorList>
    </citation>
    <scope>NUCLEOTIDE SEQUENCE</scope>
</reference>
<dbReference type="CDD" id="cd01651">
    <property type="entry name" value="RT_G2_intron"/>
    <property type="match status" value="1"/>
</dbReference>
<feature type="domain" description="Reverse transcriptase" evidence="1">
    <location>
        <begin position="91"/>
        <end position="343"/>
    </location>
</feature>
<dbReference type="PROSITE" id="PS50878">
    <property type="entry name" value="RT_POL"/>
    <property type="match status" value="1"/>
</dbReference>
<dbReference type="PANTHER" id="PTHR34047:SF10">
    <property type="entry name" value="GROUP II INTRON-ASSOCIATED OPEN READING FRAME"/>
    <property type="match status" value="1"/>
</dbReference>
<dbReference type="GeneID" id="42369894"/>
<dbReference type="PANTHER" id="PTHR34047">
    <property type="entry name" value="NUCLEAR INTRON MATURASE 1, MITOCHONDRIAL-RELATED"/>
    <property type="match status" value="1"/>
</dbReference>
<sequence>MEKIKESDVRSSMWNEIKWKRVDRYIHTLQNRIYNASKNDDLAEVQKLQKILMKSPSAKLKAVRKVSQENRGKKTSGVDGVRELTPIQQWKMAQEITLDGKAKAIRRVWIPKPNSEEKRPLGIPTMKDRAKQALAAMALEPEWEAKFETNSYGFRPGRSCHDAVEAIFISINRKERYVLEGDIAKCFDKINHEALLAKINTFPAMRRQIKAWLRAGIMEGSELFPSETGTPQGGVISPLLANIALHGMENMLKEYISQRPMRDQHGKAMGKRQKMEQLTIVRYADDFVILHPRLEIIEECKEKISEWLVAMGLELKPSKTHILHSRLSISGKKPGFNFLGFNIRQYSIGKYQIRKSKLALNFRTLIKPQREKTQSHIRQISTEMRKTKDPSQLLLRINPIIAGWTRYYRSAVSATIFKWCDTWLFRRLFEWASKKHPTRGAKWIRTKYFHTLGNQNWVFGYKKIADEQLITVKTYTSTFIERHVKVQGDGWPSYEIGYTGETV</sequence>
<evidence type="ECO:0000313" key="2">
    <source>
        <dbReference type="EMBL" id="QFU80169.1"/>
    </source>
</evidence>
<gene>
    <name evidence="2" type="primary">orf503</name>
</gene>
<dbReference type="Pfam" id="PF00078">
    <property type="entry name" value="RVT_1"/>
    <property type="match status" value="1"/>
</dbReference>
<organism evidence="2">
    <name type="scientific">Coleochaete scutata</name>
    <dbReference type="NCBI Taxonomy" id="3125"/>
    <lineage>
        <taxon>Eukaryota</taxon>
        <taxon>Viridiplantae</taxon>
        <taxon>Streptophyta</taxon>
        <taxon>Coleochaetophyceae</taxon>
        <taxon>Coleochaetales</taxon>
        <taxon>Coleochaetaceae</taxon>
        <taxon>Coleochaete</taxon>
    </lineage>
</organism>
<dbReference type="NCBIfam" id="TIGR04416">
    <property type="entry name" value="group_II_RT_mat"/>
    <property type="match status" value="1"/>
</dbReference>
<proteinExistence type="predicted"/>
<dbReference type="EMBL" id="MN613583">
    <property type="protein sequence ID" value="QFU80169.1"/>
    <property type="molecule type" value="Genomic_DNA"/>
</dbReference>
<dbReference type="InterPro" id="IPR013597">
    <property type="entry name" value="Mat_intron_G2"/>
</dbReference>
<dbReference type="InterPro" id="IPR025960">
    <property type="entry name" value="RVT_N"/>
</dbReference>
<dbReference type="InterPro" id="IPR000477">
    <property type="entry name" value="RT_dom"/>
</dbReference>
<evidence type="ECO:0000259" key="1">
    <source>
        <dbReference type="PROSITE" id="PS50878"/>
    </source>
</evidence>
<dbReference type="Pfam" id="PF08388">
    <property type="entry name" value="GIIM"/>
    <property type="match status" value="1"/>
</dbReference>
<dbReference type="InterPro" id="IPR051083">
    <property type="entry name" value="GrpII_Intron_Splice-Mob/Def"/>
</dbReference>
<dbReference type="InterPro" id="IPR030931">
    <property type="entry name" value="Group_II_RT_mat"/>
</dbReference>